<evidence type="ECO:0000313" key="3">
    <source>
        <dbReference type="Proteomes" id="UP000192596"/>
    </source>
</evidence>
<proteinExistence type="predicted"/>
<accession>A0A1V8TBE1</accession>
<sequence>MDSQMEIDPTTAPVPKKGFRILCHNYDKFWLIPSSHRIRIVEFVDNLIVEPELRTKFQNSFINYCYRQISRLQRADTKWSPSSTKEMAEHVLAVCSKDVTDYGEFTGLMEEYAKGSWISGPTKGLAPTEAPIEKAAVRRAQEALHTLISNHLRRNTTIALPGSVPGGNHATRRRKKLRARLDREEDEEAMADAAQSVDQLALGPSFDEELDEAVENMGRLGR</sequence>
<protein>
    <submittedName>
        <fullName evidence="2">Uncharacterized protein</fullName>
    </submittedName>
</protein>
<comment type="caution">
    <text evidence="2">The sequence shown here is derived from an EMBL/GenBank/DDBJ whole genome shotgun (WGS) entry which is preliminary data.</text>
</comment>
<feature type="coiled-coil region" evidence="1">
    <location>
        <begin position="167"/>
        <end position="194"/>
    </location>
</feature>
<gene>
    <name evidence="2" type="ORF">B0A48_06372</name>
</gene>
<dbReference type="InParanoid" id="A0A1V8TBE1"/>
<dbReference type="EMBL" id="NAJO01000012">
    <property type="protein sequence ID" value="OQO08502.1"/>
    <property type="molecule type" value="Genomic_DNA"/>
</dbReference>
<dbReference type="Proteomes" id="UP000192596">
    <property type="component" value="Unassembled WGS sequence"/>
</dbReference>
<name>A0A1V8TBE1_9PEZI</name>
<reference evidence="3" key="1">
    <citation type="submission" date="2017-03" db="EMBL/GenBank/DDBJ databases">
        <title>Genomes of endolithic fungi from Antarctica.</title>
        <authorList>
            <person name="Coleine C."/>
            <person name="Masonjones S."/>
            <person name="Stajich J.E."/>
        </authorList>
    </citation>
    <scope>NUCLEOTIDE SEQUENCE [LARGE SCALE GENOMIC DNA]</scope>
    <source>
        <strain evidence="3">CCFEE 5527</strain>
    </source>
</reference>
<keyword evidence="1" id="KW-0175">Coiled coil</keyword>
<evidence type="ECO:0000256" key="1">
    <source>
        <dbReference type="SAM" id="Coils"/>
    </source>
</evidence>
<keyword evidence="3" id="KW-1185">Reference proteome</keyword>
<evidence type="ECO:0000313" key="2">
    <source>
        <dbReference type="EMBL" id="OQO08502.1"/>
    </source>
</evidence>
<organism evidence="2 3">
    <name type="scientific">Cryoendolithus antarcticus</name>
    <dbReference type="NCBI Taxonomy" id="1507870"/>
    <lineage>
        <taxon>Eukaryota</taxon>
        <taxon>Fungi</taxon>
        <taxon>Dikarya</taxon>
        <taxon>Ascomycota</taxon>
        <taxon>Pezizomycotina</taxon>
        <taxon>Dothideomycetes</taxon>
        <taxon>Dothideomycetidae</taxon>
        <taxon>Cladosporiales</taxon>
        <taxon>Cladosporiaceae</taxon>
        <taxon>Cryoendolithus</taxon>
    </lineage>
</organism>
<dbReference type="AlphaFoldDB" id="A0A1V8TBE1"/>